<evidence type="ECO:0000313" key="5">
    <source>
        <dbReference type="Proteomes" id="UP000567922"/>
    </source>
</evidence>
<dbReference type="AlphaFoldDB" id="A0A839RJN8"/>
<dbReference type="InterPro" id="IPR036271">
    <property type="entry name" value="Tet_transcr_reg_TetR-rel_C_sf"/>
</dbReference>
<organism evidence="4 5">
    <name type="scientific">Hoyosella altamirensis</name>
    <dbReference type="NCBI Taxonomy" id="616997"/>
    <lineage>
        <taxon>Bacteria</taxon>
        <taxon>Bacillati</taxon>
        <taxon>Actinomycetota</taxon>
        <taxon>Actinomycetes</taxon>
        <taxon>Mycobacteriales</taxon>
        <taxon>Hoyosellaceae</taxon>
        <taxon>Hoyosella</taxon>
    </lineage>
</organism>
<dbReference type="SUPFAM" id="SSF48498">
    <property type="entry name" value="Tetracyclin repressor-like, C-terminal domain"/>
    <property type="match status" value="1"/>
</dbReference>
<feature type="DNA-binding region" description="H-T-H motif" evidence="2">
    <location>
        <begin position="25"/>
        <end position="44"/>
    </location>
</feature>
<evidence type="ECO:0000313" key="4">
    <source>
        <dbReference type="EMBL" id="MBB3036885.1"/>
    </source>
</evidence>
<dbReference type="InterPro" id="IPR001647">
    <property type="entry name" value="HTH_TetR"/>
</dbReference>
<evidence type="ECO:0000256" key="1">
    <source>
        <dbReference type="ARBA" id="ARBA00023125"/>
    </source>
</evidence>
<dbReference type="Proteomes" id="UP000567922">
    <property type="component" value="Unassembled WGS sequence"/>
</dbReference>
<keyword evidence="1 2" id="KW-0238">DNA-binding</keyword>
<accession>A0A839RJN8</accession>
<feature type="domain" description="HTH tetR-type" evidence="3">
    <location>
        <begin position="2"/>
        <end position="62"/>
    </location>
</feature>
<protein>
    <submittedName>
        <fullName evidence="4">AcrR family transcriptional regulator</fullName>
    </submittedName>
</protein>
<dbReference type="Gene3D" id="1.10.357.10">
    <property type="entry name" value="Tetracycline Repressor, domain 2"/>
    <property type="match status" value="1"/>
</dbReference>
<gene>
    <name evidence="4" type="ORF">FHU29_001319</name>
</gene>
<dbReference type="PRINTS" id="PR00455">
    <property type="entry name" value="HTHTETR"/>
</dbReference>
<dbReference type="Gene3D" id="1.10.10.60">
    <property type="entry name" value="Homeodomain-like"/>
    <property type="match status" value="1"/>
</dbReference>
<evidence type="ECO:0000256" key="2">
    <source>
        <dbReference type="PROSITE-ProRule" id="PRU00335"/>
    </source>
</evidence>
<proteinExistence type="predicted"/>
<sequence length="161" mass="17560">MANSLDDVIDGALRVLDARGMEFFSMRRVAAELDVQPSALYHHVENKQTLLTLMAARIVGPVTIDEDLVAVSHRLRDAMLGIRDGAEVVATATAFRLGTSELEAELAKYSSPDIARTLLIYVIGHTQATQLHSQASTLGLIPHDPDLDESFVRGLAIILDR</sequence>
<dbReference type="InterPro" id="IPR009057">
    <property type="entry name" value="Homeodomain-like_sf"/>
</dbReference>
<keyword evidence="5" id="KW-1185">Reference proteome</keyword>
<dbReference type="EMBL" id="JACHWS010000001">
    <property type="protein sequence ID" value="MBB3036885.1"/>
    <property type="molecule type" value="Genomic_DNA"/>
</dbReference>
<dbReference type="OrthoDB" id="3819648at2"/>
<dbReference type="SUPFAM" id="SSF46689">
    <property type="entry name" value="Homeodomain-like"/>
    <property type="match status" value="1"/>
</dbReference>
<dbReference type="Pfam" id="PF00440">
    <property type="entry name" value="TetR_N"/>
    <property type="match status" value="1"/>
</dbReference>
<dbReference type="GO" id="GO:0003677">
    <property type="term" value="F:DNA binding"/>
    <property type="evidence" value="ECO:0007669"/>
    <property type="project" value="UniProtKB-UniRule"/>
</dbReference>
<dbReference type="RefSeq" id="WP_074390924.1">
    <property type="nucleotide sequence ID" value="NZ_BDDI01000019.1"/>
</dbReference>
<reference evidence="4 5" key="1">
    <citation type="submission" date="2020-08" db="EMBL/GenBank/DDBJ databases">
        <title>Sequencing the genomes of 1000 actinobacteria strains.</title>
        <authorList>
            <person name="Klenk H.-P."/>
        </authorList>
    </citation>
    <scope>NUCLEOTIDE SEQUENCE [LARGE SCALE GENOMIC DNA]</scope>
    <source>
        <strain evidence="4 5">DSM 45258</strain>
    </source>
</reference>
<name>A0A839RJN8_9ACTN</name>
<evidence type="ECO:0000259" key="3">
    <source>
        <dbReference type="PROSITE" id="PS50977"/>
    </source>
</evidence>
<comment type="caution">
    <text evidence="4">The sequence shown here is derived from an EMBL/GenBank/DDBJ whole genome shotgun (WGS) entry which is preliminary data.</text>
</comment>
<dbReference type="PROSITE" id="PS50977">
    <property type="entry name" value="HTH_TETR_2"/>
    <property type="match status" value="1"/>
</dbReference>